<keyword evidence="3" id="KW-1185">Reference proteome</keyword>
<gene>
    <name evidence="2" type="ORF">CEY00_Acc20511</name>
</gene>
<name>A0A2R6Q9T8_ACTCC</name>
<comment type="caution">
    <text evidence="2">The sequence shown here is derived from an EMBL/GenBank/DDBJ whole genome shotgun (WGS) entry which is preliminary data.</text>
</comment>
<dbReference type="EMBL" id="NKQK01000018">
    <property type="protein sequence ID" value="PSS04655.1"/>
    <property type="molecule type" value="Genomic_DNA"/>
</dbReference>
<dbReference type="STRING" id="1590841.A0A2R6Q9T8"/>
<dbReference type="Gramene" id="PSS04655">
    <property type="protein sequence ID" value="PSS04655"/>
    <property type="gene ID" value="CEY00_Acc20511"/>
</dbReference>
<keyword evidence="1" id="KW-0812">Transmembrane</keyword>
<dbReference type="AlphaFoldDB" id="A0A2R6Q9T8"/>
<dbReference type="FunCoup" id="A0A2R6Q9T8">
    <property type="interactions" value="1194"/>
</dbReference>
<protein>
    <submittedName>
        <fullName evidence="2">PAB-dependent poly(A)-specific ribonuclease</fullName>
    </submittedName>
</protein>
<reference evidence="3" key="2">
    <citation type="journal article" date="2018" name="BMC Genomics">
        <title>A manually annotated Actinidia chinensis var. chinensis (kiwifruit) genome highlights the challenges associated with draft genomes and gene prediction in plants.</title>
        <authorList>
            <person name="Pilkington S.M."/>
            <person name="Crowhurst R."/>
            <person name="Hilario E."/>
            <person name="Nardozza S."/>
            <person name="Fraser L."/>
            <person name="Peng Y."/>
            <person name="Gunaseelan K."/>
            <person name="Simpson R."/>
            <person name="Tahir J."/>
            <person name="Deroles S.C."/>
            <person name="Templeton K."/>
            <person name="Luo Z."/>
            <person name="Davy M."/>
            <person name="Cheng C."/>
            <person name="McNeilage M."/>
            <person name="Scaglione D."/>
            <person name="Liu Y."/>
            <person name="Zhang Q."/>
            <person name="Datson P."/>
            <person name="De Silva N."/>
            <person name="Gardiner S.E."/>
            <person name="Bassett H."/>
            <person name="Chagne D."/>
            <person name="McCallum J."/>
            <person name="Dzierzon H."/>
            <person name="Deng C."/>
            <person name="Wang Y.Y."/>
            <person name="Barron L."/>
            <person name="Manako K."/>
            <person name="Bowen J."/>
            <person name="Foster T.M."/>
            <person name="Erridge Z.A."/>
            <person name="Tiffin H."/>
            <person name="Waite C.N."/>
            <person name="Davies K.M."/>
            <person name="Grierson E.P."/>
            <person name="Laing W.A."/>
            <person name="Kirk R."/>
            <person name="Chen X."/>
            <person name="Wood M."/>
            <person name="Montefiori M."/>
            <person name="Brummell D.A."/>
            <person name="Schwinn K.E."/>
            <person name="Catanach A."/>
            <person name="Fullerton C."/>
            <person name="Li D."/>
            <person name="Meiyalaghan S."/>
            <person name="Nieuwenhuizen N."/>
            <person name="Read N."/>
            <person name="Prakash R."/>
            <person name="Hunter D."/>
            <person name="Zhang H."/>
            <person name="McKenzie M."/>
            <person name="Knabel M."/>
            <person name="Harris A."/>
            <person name="Allan A.C."/>
            <person name="Gleave A."/>
            <person name="Chen A."/>
            <person name="Janssen B.J."/>
            <person name="Plunkett B."/>
            <person name="Ampomah-Dwamena C."/>
            <person name="Voogd C."/>
            <person name="Leif D."/>
            <person name="Lafferty D."/>
            <person name="Souleyre E.J.F."/>
            <person name="Varkonyi-Gasic E."/>
            <person name="Gambi F."/>
            <person name="Hanley J."/>
            <person name="Yao J.L."/>
            <person name="Cheung J."/>
            <person name="David K.M."/>
            <person name="Warren B."/>
            <person name="Marsh K."/>
            <person name="Snowden K.C."/>
            <person name="Lin-Wang K."/>
            <person name="Brian L."/>
            <person name="Martinez-Sanchez M."/>
            <person name="Wang M."/>
            <person name="Ileperuma N."/>
            <person name="Macnee N."/>
            <person name="Campin R."/>
            <person name="McAtee P."/>
            <person name="Drummond R.S.M."/>
            <person name="Espley R.V."/>
            <person name="Ireland H.S."/>
            <person name="Wu R."/>
            <person name="Atkinson R.G."/>
            <person name="Karunairetnam S."/>
            <person name="Bulley S."/>
            <person name="Chunkath S."/>
            <person name="Hanley Z."/>
            <person name="Storey R."/>
            <person name="Thrimawithana A.H."/>
            <person name="Thomson S."/>
            <person name="David C."/>
            <person name="Testolin R."/>
            <person name="Huang H."/>
            <person name="Hellens R.P."/>
            <person name="Schaffer R.J."/>
        </authorList>
    </citation>
    <scope>NUCLEOTIDE SEQUENCE [LARGE SCALE GENOMIC DNA]</scope>
    <source>
        <strain evidence="3">cv. Red5</strain>
    </source>
</reference>
<keyword evidence="1" id="KW-1133">Transmembrane helix</keyword>
<evidence type="ECO:0000313" key="2">
    <source>
        <dbReference type="EMBL" id="PSS04655.1"/>
    </source>
</evidence>
<dbReference type="PANTHER" id="PTHR47273:SF6">
    <property type="entry name" value="POLLEN OLE E 1 ALLERGEN AND EXTENSIN FAMILY PROTEIN"/>
    <property type="match status" value="1"/>
</dbReference>
<dbReference type="PANTHER" id="PTHR47273">
    <property type="entry name" value="EXPRESSED PROTEIN"/>
    <property type="match status" value="1"/>
</dbReference>
<keyword evidence="1" id="KW-0472">Membrane</keyword>
<evidence type="ECO:0000313" key="3">
    <source>
        <dbReference type="Proteomes" id="UP000241394"/>
    </source>
</evidence>
<dbReference type="InParanoid" id="A0A2R6Q9T8"/>
<dbReference type="Pfam" id="PF01190">
    <property type="entry name" value="Pollen_Ole_e_1"/>
    <property type="match status" value="1"/>
</dbReference>
<proteinExistence type="predicted"/>
<dbReference type="OMA" id="NLENICH"/>
<dbReference type="Proteomes" id="UP000241394">
    <property type="component" value="Chromosome LG18"/>
</dbReference>
<evidence type="ECO:0000256" key="1">
    <source>
        <dbReference type="SAM" id="Phobius"/>
    </source>
</evidence>
<accession>A0A2R6Q9T8</accession>
<dbReference type="OrthoDB" id="744797at2759"/>
<sequence length="205" mass="22261">MVSHFLGCSNNLVRLMVFVFISFLFLLVLATPAMARRQINPLVELSSGEKLAEMAGYGEEKLSTVMVSGTVLCEACSNDQNGLTNPQTVSGALVAVSCHTTQKTSKSNWVEIRTDEFGDFLIDLPSHLHAIPYLDKRCLVKILQLPKNSPCHPAFTGKQTGLKMSSAANGIRTYTAENLYLTRKTSPECMFAGNGEGKSALVIAD</sequence>
<feature type="transmembrane region" description="Helical" evidence="1">
    <location>
        <begin position="12"/>
        <end position="30"/>
    </location>
</feature>
<organism evidence="2 3">
    <name type="scientific">Actinidia chinensis var. chinensis</name>
    <name type="common">Chinese soft-hair kiwi</name>
    <dbReference type="NCBI Taxonomy" id="1590841"/>
    <lineage>
        <taxon>Eukaryota</taxon>
        <taxon>Viridiplantae</taxon>
        <taxon>Streptophyta</taxon>
        <taxon>Embryophyta</taxon>
        <taxon>Tracheophyta</taxon>
        <taxon>Spermatophyta</taxon>
        <taxon>Magnoliopsida</taxon>
        <taxon>eudicotyledons</taxon>
        <taxon>Gunneridae</taxon>
        <taxon>Pentapetalae</taxon>
        <taxon>asterids</taxon>
        <taxon>Ericales</taxon>
        <taxon>Actinidiaceae</taxon>
        <taxon>Actinidia</taxon>
    </lineage>
</organism>
<reference evidence="2 3" key="1">
    <citation type="submission" date="2017-07" db="EMBL/GenBank/DDBJ databases">
        <title>An improved, manually edited Actinidia chinensis var. chinensis (kiwifruit) genome highlights the challenges associated with draft genomes and gene prediction in plants.</title>
        <authorList>
            <person name="Pilkington S."/>
            <person name="Crowhurst R."/>
            <person name="Hilario E."/>
            <person name="Nardozza S."/>
            <person name="Fraser L."/>
            <person name="Peng Y."/>
            <person name="Gunaseelan K."/>
            <person name="Simpson R."/>
            <person name="Tahir J."/>
            <person name="Deroles S."/>
            <person name="Templeton K."/>
            <person name="Luo Z."/>
            <person name="Davy M."/>
            <person name="Cheng C."/>
            <person name="Mcneilage M."/>
            <person name="Scaglione D."/>
            <person name="Liu Y."/>
            <person name="Zhang Q."/>
            <person name="Datson P."/>
            <person name="De Silva N."/>
            <person name="Gardiner S."/>
            <person name="Bassett H."/>
            <person name="Chagne D."/>
            <person name="Mccallum J."/>
            <person name="Dzierzon H."/>
            <person name="Deng C."/>
            <person name="Wang Y.-Y."/>
            <person name="Barron N."/>
            <person name="Manako K."/>
            <person name="Bowen J."/>
            <person name="Foster T."/>
            <person name="Erridge Z."/>
            <person name="Tiffin H."/>
            <person name="Waite C."/>
            <person name="Davies K."/>
            <person name="Grierson E."/>
            <person name="Laing W."/>
            <person name="Kirk R."/>
            <person name="Chen X."/>
            <person name="Wood M."/>
            <person name="Montefiori M."/>
            <person name="Brummell D."/>
            <person name="Schwinn K."/>
            <person name="Catanach A."/>
            <person name="Fullerton C."/>
            <person name="Li D."/>
            <person name="Meiyalaghan S."/>
            <person name="Nieuwenhuizen N."/>
            <person name="Read N."/>
            <person name="Prakash R."/>
            <person name="Hunter D."/>
            <person name="Zhang H."/>
            <person name="Mckenzie M."/>
            <person name="Knabel M."/>
            <person name="Harris A."/>
            <person name="Allan A."/>
            <person name="Chen A."/>
            <person name="Janssen B."/>
            <person name="Plunkett B."/>
            <person name="Dwamena C."/>
            <person name="Voogd C."/>
            <person name="Leif D."/>
            <person name="Lafferty D."/>
            <person name="Souleyre E."/>
            <person name="Varkonyi-Gasic E."/>
            <person name="Gambi F."/>
            <person name="Hanley J."/>
            <person name="Yao J.-L."/>
            <person name="Cheung J."/>
            <person name="David K."/>
            <person name="Warren B."/>
            <person name="Marsh K."/>
            <person name="Snowden K."/>
            <person name="Lin-Wang K."/>
            <person name="Brian L."/>
            <person name="Martinez-Sanchez M."/>
            <person name="Wang M."/>
            <person name="Ileperuma N."/>
            <person name="Macnee N."/>
            <person name="Campin R."/>
            <person name="Mcatee P."/>
            <person name="Drummond R."/>
            <person name="Espley R."/>
            <person name="Ireland H."/>
            <person name="Wu R."/>
            <person name="Atkinson R."/>
            <person name="Karunairetnam S."/>
            <person name="Bulley S."/>
            <person name="Chunkath S."/>
            <person name="Hanley Z."/>
            <person name="Storey R."/>
            <person name="Thrimawithana A."/>
            <person name="Thomson S."/>
            <person name="David C."/>
            <person name="Testolin R."/>
        </authorList>
    </citation>
    <scope>NUCLEOTIDE SEQUENCE [LARGE SCALE GENOMIC DNA]</scope>
    <source>
        <strain evidence="3">cv. Red5</strain>
        <tissue evidence="2">Young leaf</tissue>
    </source>
</reference>